<dbReference type="STRING" id="1560201.NG42_07965"/>
<dbReference type="InterPro" id="IPR016032">
    <property type="entry name" value="Sig_transdc_resp-reg_C-effctor"/>
</dbReference>
<keyword evidence="6" id="KW-1185">Reference proteome</keyword>
<sequence length="220" mass="25178">MPALGNKFMESDYNILLIDECYLSRLGLTLLLKEPGNHHLRFHHATSLDNARFFITSGKINAIILDCKNDISLSSTKVFLRETRLKAPDIKLIVYSRNFSRSILRMYQTFIIHGFLSRRDATDCVADKLQSIFFMGKNALSPSFFQQAEKITPDAACLTPAESRTLRFLLDGKTPAQIGRLTQRSVKTISSQKRSVMRKLGITRTSQLIMMREGLYRTFY</sequence>
<comment type="caution">
    <text evidence="4">The sequence shown here is derived from an EMBL/GenBank/DDBJ whole genome shotgun (WGS) entry which is preliminary data.</text>
</comment>
<keyword evidence="1" id="KW-0238">DNA-binding</keyword>
<dbReference type="PANTHER" id="PTHR45566:SF1">
    <property type="entry name" value="HTH-TYPE TRANSCRIPTIONAL REGULATOR YHJB-RELATED"/>
    <property type="match status" value="1"/>
</dbReference>
<accession>A0A0L7TCH1</accession>
<evidence type="ECO:0000313" key="3">
    <source>
        <dbReference type="EMBL" id="KOC90639.1"/>
    </source>
</evidence>
<dbReference type="PATRIC" id="fig|1560201.3.peg.1700"/>
<evidence type="ECO:0000313" key="6">
    <source>
        <dbReference type="Proteomes" id="UP000037088"/>
    </source>
</evidence>
<proteinExistence type="predicted"/>
<evidence type="ECO:0000256" key="1">
    <source>
        <dbReference type="ARBA" id="ARBA00023125"/>
    </source>
</evidence>
<feature type="domain" description="HTH luxR-type" evidence="2">
    <location>
        <begin position="151"/>
        <end position="216"/>
    </location>
</feature>
<dbReference type="GO" id="GO:0006355">
    <property type="term" value="P:regulation of DNA-templated transcription"/>
    <property type="evidence" value="ECO:0007669"/>
    <property type="project" value="InterPro"/>
</dbReference>
<dbReference type="PANTHER" id="PTHR45566">
    <property type="entry name" value="HTH-TYPE TRANSCRIPTIONAL REGULATOR YHJB-RELATED"/>
    <property type="match status" value="1"/>
</dbReference>
<dbReference type="InterPro" id="IPR000792">
    <property type="entry name" value="Tscrpt_reg_LuxR_C"/>
</dbReference>
<dbReference type="AlphaFoldDB" id="A0A0L7TCH1"/>
<gene>
    <name evidence="3" type="ORF">NG42_07965</name>
    <name evidence="4" type="ORF">NG43_11830</name>
</gene>
<dbReference type="PROSITE" id="PS50043">
    <property type="entry name" value="HTH_LUXR_2"/>
    <property type="match status" value="1"/>
</dbReference>
<evidence type="ECO:0000313" key="4">
    <source>
        <dbReference type="EMBL" id="KOC93067.1"/>
    </source>
</evidence>
<name>A0A0L7TCH1_9GAMM</name>
<dbReference type="Proteomes" id="UP000037088">
    <property type="component" value="Unassembled WGS sequence"/>
</dbReference>
<organism evidence="4 5">
    <name type="scientific">Winslowiella iniecta</name>
    <dbReference type="NCBI Taxonomy" id="1560201"/>
    <lineage>
        <taxon>Bacteria</taxon>
        <taxon>Pseudomonadati</taxon>
        <taxon>Pseudomonadota</taxon>
        <taxon>Gammaproteobacteria</taxon>
        <taxon>Enterobacterales</taxon>
        <taxon>Erwiniaceae</taxon>
        <taxon>Winslowiella</taxon>
    </lineage>
</organism>
<reference evidence="5 6" key="1">
    <citation type="journal article" date="2015" name="Int. J. Syst. Evol. Microbiol.">
        <title>Erwinia iniecta sp. nov., isolated from Russian wheat aphids (Diuraphis noxia).</title>
        <authorList>
            <person name="Campillo T."/>
            <person name="Luna E."/>
            <person name="Portier P."/>
            <person name="Fischer-Le Saux M."/>
            <person name="Lapitan N."/>
            <person name="Tisserat N.A."/>
            <person name="Leach J.E."/>
        </authorList>
    </citation>
    <scope>NUCLEOTIDE SEQUENCE [LARGE SCALE GENOMIC DNA]</scope>
    <source>
        <strain evidence="3 6">B120</strain>
        <strain evidence="4 5">B149</strain>
    </source>
</reference>
<dbReference type="Pfam" id="PF00196">
    <property type="entry name" value="GerE"/>
    <property type="match status" value="1"/>
</dbReference>
<evidence type="ECO:0000313" key="5">
    <source>
        <dbReference type="Proteomes" id="UP000036851"/>
    </source>
</evidence>
<dbReference type="EMBL" id="JRXF01000017">
    <property type="protein sequence ID" value="KOC93067.1"/>
    <property type="molecule type" value="Genomic_DNA"/>
</dbReference>
<protein>
    <recommendedName>
        <fullName evidence="2">HTH luxR-type domain-containing protein</fullName>
    </recommendedName>
</protein>
<dbReference type="Proteomes" id="UP000036851">
    <property type="component" value="Unassembled WGS sequence"/>
</dbReference>
<dbReference type="CDD" id="cd06170">
    <property type="entry name" value="LuxR_C_like"/>
    <property type="match status" value="1"/>
</dbReference>
<dbReference type="EMBL" id="JRXE01000009">
    <property type="protein sequence ID" value="KOC90639.1"/>
    <property type="molecule type" value="Genomic_DNA"/>
</dbReference>
<dbReference type="Gene3D" id="3.40.50.2300">
    <property type="match status" value="1"/>
</dbReference>
<dbReference type="GO" id="GO:0003677">
    <property type="term" value="F:DNA binding"/>
    <property type="evidence" value="ECO:0007669"/>
    <property type="project" value="UniProtKB-KW"/>
</dbReference>
<dbReference type="SUPFAM" id="SSF46894">
    <property type="entry name" value="C-terminal effector domain of the bipartite response regulators"/>
    <property type="match status" value="1"/>
</dbReference>
<dbReference type="SMART" id="SM00421">
    <property type="entry name" value="HTH_LUXR"/>
    <property type="match status" value="1"/>
</dbReference>
<evidence type="ECO:0000259" key="2">
    <source>
        <dbReference type="PROSITE" id="PS50043"/>
    </source>
</evidence>
<dbReference type="InterPro" id="IPR051015">
    <property type="entry name" value="EvgA-like"/>
</dbReference>